<feature type="domain" description="Calcineurin-like phosphoesterase" evidence="1">
    <location>
        <begin position="27"/>
        <end position="222"/>
    </location>
</feature>
<dbReference type="GO" id="GO:0005737">
    <property type="term" value="C:cytoplasm"/>
    <property type="evidence" value="ECO:0007669"/>
    <property type="project" value="TreeGrafter"/>
</dbReference>
<evidence type="ECO:0000259" key="1">
    <source>
        <dbReference type="Pfam" id="PF00149"/>
    </source>
</evidence>
<evidence type="ECO:0000313" key="3">
    <source>
        <dbReference type="Proteomes" id="UP000287969"/>
    </source>
</evidence>
<dbReference type="InterPro" id="IPR004843">
    <property type="entry name" value="Calcineurin-like_PHP"/>
</dbReference>
<accession>A0A410QC06</accession>
<dbReference type="AlphaFoldDB" id="A0A410QC06"/>
<proteinExistence type="predicted"/>
<dbReference type="GO" id="GO:0110154">
    <property type="term" value="P:RNA decapping"/>
    <property type="evidence" value="ECO:0007669"/>
    <property type="project" value="TreeGrafter"/>
</dbReference>
<organism evidence="2 3">
    <name type="scientific">Acidilutibacter cellobiosedens</name>
    <dbReference type="NCBI Taxonomy" id="2507161"/>
    <lineage>
        <taxon>Bacteria</taxon>
        <taxon>Bacillati</taxon>
        <taxon>Bacillota</taxon>
        <taxon>Tissierellia</taxon>
        <taxon>Tissierellales</taxon>
        <taxon>Acidilutibacteraceae</taxon>
        <taxon>Acidilutibacter</taxon>
    </lineage>
</organism>
<dbReference type="InterPro" id="IPR029052">
    <property type="entry name" value="Metallo-depent_PP-like"/>
</dbReference>
<dbReference type="Proteomes" id="UP000287969">
    <property type="component" value="Chromosome"/>
</dbReference>
<reference evidence="3" key="1">
    <citation type="submission" date="2019-01" db="EMBL/GenBank/DDBJ databases">
        <title>Draft genomes of a novel of Sporanaerobacter strains.</title>
        <authorList>
            <person name="Ma S."/>
        </authorList>
    </citation>
    <scope>NUCLEOTIDE SEQUENCE [LARGE SCALE GENOMIC DNA]</scope>
    <source>
        <strain evidence="3">NJN-17</strain>
    </source>
</reference>
<dbReference type="SUPFAM" id="SSF56300">
    <property type="entry name" value="Metallo-dependent phosphatases"/>
    <property type="match status" value="1"/>
</dbReference>
<gene>
    <name evidence="2" type="ORF">EQM13_08005</name>
</gene>
<name>A0A410QC06_9FIRM</name>
<dbReference type="GO" id="GO:0016791">
    <property type="term" value="F:phosphatase activity"/>
    <property type="evidence" value="ECO:0007669"/>
    <property type="project" value="TreeGrafter"/>
</dbReference>
<dbReference type="KEGG" id="spoa:EQM13_08005"/>
<dbReference type="GO" id="GO:0008803">
    <property type="term" value="F:bis(5'-nucleosyl)-tetraphosphatase (symmetrical) activity"/>
    <property type="evidence" value="ECO:0007669"/>
    <property type="project" value="TreeGrafter"/>
</dbReference>
<dbReference type="Pfam" id="PF00149">
    <property type="entry name" value="Metallophos"/>
    <property type="match status" value="1"/>
</dbReference>
<dbReference type="Gene3D" id="3.60.21.10">
    <property type="match status" value="1"/>
</dbReference>
<dbReference type="OrthoDB" id="384253at2"/>
<keyword evidence="3" id="KW-1185">Reference proteome</keyword>
<evidence type="ECO:0000313" key="2">
    <source>
        <dbReference type="EMBL" id="QAT61526.1"/>
    </source>
</evidence>
<protein>
    <submittedName>
        <fullName evidence="2">Serine/threonine protein phosphatase</fullName>
    </submittedName>
</protein>
<dbReference type="EMBL" id="CP035282">
    <property type="protein sequence ID" value="QAT61526.1"/>
    <property type="molecule type" value="Genomic_DNA"/>
</dbReference>
<dbReference type="PANTHER" id="PTHR42850">
    <property type="entry name" value="METALLOPHOSPHOESTERASE"/>
    <property type="match status" value="1"/>
</dbReference>
<dbReference type="PANTHER" id="PTHR42850:SF4">
    <property type="entry name" value="ZINC-DEPENDENT ENDOPOLYPHOSPHATASE"/>
    <property type="match status" value="1"/>
</dbReference>
<sequence>MWVAKTHIGGSLMKTTVKKINIPNYRRLIVTSDIHGHYRYLKRLLEKVDLSEKDILFIIGDIIEKGPESLRTLRYIIKFCKEYSVYPLMGNVDAWQLVMLDDDSTENCERLFNYIVYMKKHWGSCFFTDMCDELNLCISTSLDILEAKQRIRENFRAEIEFLHSLPTIIETKNFIFVHGGLPTADIDSLIGTDAFPYLKNDAFMDKNLYFSKYVIVGHWPVTLYNDKIASSNPIINHKQKIISIDGGCGLKRDGQLNAFIIPDINSTDFIFESYDEFPVYAALTPQEASTNSINIRYTDNKIKILEKGDEFSYAEHSTTGYCLPILNSYIYSFDENATCDDYTDYRLPVNVGDKISIVKKTSKGYLAKKNGISGWYYGELKPFNIASSPLIF</sequence>
<dbReference type="InterPro" id="IPR050126">
    <property type="entry name" value="Ap4A_hydrolase"/>
</dbReference>